<dbReference type="EMBL" id="BFFP01000049">
    <property type="protein sequence ID" value="GBG95717.1"/>
    <property type="molecule type" value="Genomic_DNA"/>
</dbReference>
<proteinExistence type="predicted"/>
<evidence type="ECO:0000313" key="1">
    <source>
        <dbReference type="EMBL" id="GBG95717.1"/>
    </source>
</evidence>
<name>A0A401IW48_9LACO</name>
<dbReference type="AlphaFoldDB" id="A0A401IW48"/>
<protein>
    <submittedName>
        <fullName evidence="1">Uncharacterized protein</fullName>
    </submittedName>
</protein>
<comment type="caution">
    <text evidence="1">The sequence shown here is derived from an EMBL/GenBank/DDBJ whole genome shotgun (WGS) entry which is preliminary data.</text>
</comment>
<reference evidence="1 2" key="1">
    <citation type="journal article" date="2019" name="Int. J. Syst. Evol. Microbiol.">
        <title>Lactobacillus salitolerans sp. nov., a novel lactic acid bacterium isolated from spent mushroom substrates.</title>
        <authorList>
            <person name="Tohno M."/>
            <person name="Tanizawa Y."/>
            <person name="Kojima Y."/>
            <person name="Sakamoto M."/>
            <person name="Nakamura Y."/>
            <person name="Ohkuma M."/>
            <person name="Kobayashi H."/>
        </authorList>
    </citation>
    <scope>NUCLEOTIDE SEQUENCE [LARGE SCALE GENOMIC DNA]</scope>
    <source>
        <strain evidence="1 2">YK43</strain>
    </source>
</reference>
<organism evidence="1 2">
    <name type="scientific">Ligilactobacillus salitolerans</name>
    <dbReference type="NCBI Taxonomy" id="1808352"/>
    <lineage>
        <taxon>Bacteria</taxon>
        <taxon>Bacillati</taxon>
        <taxon>Bacillota</taxon>
        <taxon>Bacilli</taxon>
        <taxon>Lactobacillales</taxon>
        <taxon>Lactobacillaceae</taxon>
        <taxon>Ligilactobacillus</taxon>
    </lineage>
</organism>
<sequence>MLYFCKEFSPLLKSGSINACLTPVGLVLKNKWFLHGEMEAVFHALDWLLTSEKTEKDERISSGSMKSFHFEELTSNSLIFNPMVNKDKLSGMTMNLLGN</sequence>
<dbReference type="Proteomes" id="UP000286848">
    <property type="component" value="Unassembled WGS sequence"/>
</dbReference>
<gene>
    <name evidence="1" type="ORF">LFYK43_21760</name>
</gene>
<evidence type="ECO:0000313" key="2">
    <source>
        <dbReference type="Proteomes" id="UP000286848"/>
    </source>
</evidence>
<keyword evidence="2" id="KW-1185">Reference proteome</keyword>
<accession>A0A401IW48</accession>